<dbReference type="HAMAP" id="MF_00454">
    <property type="entry name" value="FluC"/>
    <property type="match status" value="1"/>
</dbReference>
<evidence type="ECO:0000256" key="1">
    <source>
        <dbReference type="ARBA" id="ARBA00004651"/>
    </source>
</evidence>
<keyword evidence="6" id="KW-0407">Ion channel</keyword>
<keyword evidence="6" id="KW-0813">Transport</keyword>
<keyword evidence="5 10" id="KW-0472">Membrane</keyword>
<organism evidence="11 12">
    <name type="scientific">Propionibacterium acidifaciens F0233</name>
    <dbReference type="NCBI Taxonomy" id="553198"/>
    <lineage>
        <taxon>Bacteria</taxon>
        <taxon>Bacillati</taxon>
        <taxon>Actinomycetota</taxon>
        <taxon>Actinomycetes</taxon>
        <taxon>Propionibacteriales</taxon>
        <taxon>Propionibacteriaceae</taxon>
        <taxon>Propionibacterium</taxon>
    </lineage>
</organism>
<feature type="transmembrane region" description="Helical" evidence="10">
    <location>
        <begin position="26"/>
        <end position="44"/>
    </location>
</feature>
<feature type="transmembrane region" description="Helical" evidence="10">
    <location>
        <begin position="56"/>
        <end position="76"/>
    </location>
</feature>
<comment type="catalytic activity">
    <reaction evidence="8">
        <text>fluoride(in) = fluoride(out)</text>
        <dbReference type="Rhea" id="RHEA:76159"/>
        <dbReference type="ChEBI" id="CHEBI:17051"/>
    </reaction>
    <physiologicalReaction direction="left-to-right" evidence="8">
        <dbReference type="Rhea" id="RHEA:76160"/>
    </physiologicalReaction>
</comment>
<evidence type="ECO:0000256" key="4">
    <source>
        <dbReference type="ARBA" id="ARBA00022989"/>
    </source>
</evidence>
<comment type="similarity">
    <text evidence="7">Belongs to the fluoride channel Fluc/FEX (TC 1.A.43) family.</text>
</comment>
<gene>
    <name evidence="11" type="ORF">HMPREF0682_0703</name>
</gene>
<dbReference type="PANTHER" id="PTHR28259:SF1">
    <property type="entry name" value="FLUORIDE EXPORT PROTEIN 1-RELATED"/>
    <property type="match status" value="1"/>
</dbReference>
<keyword evidence="12" id="KW-1185">Reference proteome</keyword>
<proteinExistence type="inferred from homology"/>
<dbReference type="GO" id="GO:0005886">
    <property type="term" value="C:plasma membrane"/>
    <property type="evidence" value="ECO:0007669"/>
    <property type="project" value="UniProtKB-SubCell"/>
</dbReference>
<evidence type="ECO:0000256" key="7">
    <source>
        <dbReference type="ARBA" id="ARBA00035120"/>
    </source>
</evidence>
<evidence type="ECO:0000256" key="9">
    <source>
        <dbReference type="ARBA" id="ARBA00049940"/>
    </source>
</evidence>
<dbReference type="AlphaFoldDB" id="U2QVM8"/>
<evidence type="ECO:0000256" key="5">
    <source>
        <dbReference type="ARBA" id="ARBA00023136"/>
    </source>
</evidence>
<dbReference type="PANTHER" id="PTHR28259">
    <property type="entry name" value="FLUORIDE EXPORT PROTEIN 1-RELATED"/>
    <property type="match status" value="1"/>
</dbReference>
<evidence type="ECO:0000256" key="6">
    <source>
        <dbReference type="ARBA" id="ARBA00023303"/>
    </source>
</evidence>
<keyword evidence="4 10" id="KW-1133">Transmembrane helix</keyword>
<dbReference type="GO" id="GO:1903425">
    <property type="term" value="F:fluoride transmembrane transporter activity"/>
    <property type="evidence" value="ECO:0007669"/>
    <property type="project" value="TreeGrafter"/>
</dbReference>
<evidence type="ECO:0000256" key="3">
    <source>
        <dbReference type="ARBA" id="ARBA00022692"/>
    </source>
</evidence>
<evidence type="ECO:0000313" key="12">
    <source>
        <dbReference type="Proteomes" id="UP000017052"/>
    </source>
</evidence>
<keyword evidence="2" id="KW-1003">Cell membrane</keyword>
<feature type="non-terminal residue" evidence="11">
    <location>
        <position position="165"/>
    </location>
</feature>
<dbReference type="OrthoDB" id="5148600at2"/>
<sequence>MAASRGAGDGPGFAVAPRPPYSRPSVLALVGAGGFLGTLCRWGLRRLVGERGGWPLATLVVNLVGAFVLGLLLEALSHHRDEGLRRALRLGLGTGFCGALTTYSTFAVEVVMLADGGNRLLALLYPCVTVAGGLLLALAGVLLAGRGSRAQRGAAAAPGAVGDAA</sequence>
<protein>
    <recommendedName>
        <fullName evidence="13">Fluoride ion transporter CrcB</fullName>
    </recommendedName>
</protein>
<dbReference type="Pfam" id="PF02537">
    <property type="entry name" value="CRCB"/>
    <property type="match status" value="1"/>
</dbReference>
<dbReference type="EMBL" id="ACVN02000089">
    <property type="protein sequence ID" value="ERK60279.1"/>
    <property type="molecule type" value="Genomic_DNA"/>
</dbReference>
<dbReference type="InterPro" id="IPR003691">
    <property type="entry name" value="FluC"/>
</dbReference>
<comment type="subcellular location">
    <subcellularLocation>
        <location evidence="1">Cell membrane</location>
        <topology evidence="1">Multi-pass membrane protein</topology>
    </subcellularLocation>
</comment>
<evidence type="ECO:0000256" key="2">
    <source>
        <dbReference type="ARBA" id="ARBA00022475"/>
    </source>
</evidence>
<evidence type="ECO:0000256" key="8">
    <source>
        <dbReference type="ARBA" id="ARBA00035585"/>
    </source>
</evidence>
<evidence type="ECO:0000256" key="10">
    <source>
        <dbReference type="SAM" id="Phobius"/>
    </source>
</evidence>
<comment type="caution">
    <text evidence="11">The sequence shown here is derived from an EMBL/GenBank/DDBJ whole genome shotgun (WGS) entry which is preliminary data.</text>
</comment>
<reference evidence="11" key="1">
    <citation type="submission" date="2013-08" db="EMBL/GenBank/DDBJ databases">
        <authorList>
            <person name="Durkin A.S."/>
            <person name="Haft D.R."/>
            <person name="McCorrison J."/>
            <person name="Torralba M."/>
            <person name="Gillis M."/>
            <person name="Haft D.H."/>
            <person name="Methe B."/>
            <person name="Sutton G."/>
            <person name="Nelson K.E."/>
        </authorList>
    </citation>
    <scope>NUCLEOTIDE SEQUENCE [LARGE SCALE GENOMIC DNA]</scope>
    <source>
        <strain evidence="11">F0233</strain>
    </source>
</reference>
<accession>U2QVM8</accession>
<dbReference type="RefSeq" id="WP_021796859.1">
    <property type="nucleotide sequence ID" value="NZ_ACVN02000089.1"/>
</dbReference>
<name>U2QVM8_9ACTN</name>
<feature type="transmembrane region" description="Helical" evidence="10">
    <location>
        <begin position="120"/>
        <end position="144"/>
    </location>
</feature>
<keyword evidence="3 10" id="KW-0812">Transmembrane</keyword>
<evidence type="ECO:0008006" key="13">
    <source>
        <dbReference type="Google" id="ProtNLM"/>
    </source>
</evidence>
<dbReference type="Proteomes" id="UP000017052">
    <property type="component" value="Unassembled WGS sequence"/>
</dbReference>
<keyword evidence="6" id="KW-0406">Ion transport</keyword>
<evidence type="ECO:0000313" key="11">
    <source>
        <dbReference type="EMBL" id="ERK60279.1"/>
    </source>
</evidence>
<comment type="function">
    <text evidence="9">Fluoride-specific ion channel. Important for reducing fluoride concentration in the cell, thus reducing its toxicity.</text>
</comment>
<feature type="transmembrane region" description="Helical" evidence="10">
    <location>
        <begin position="88"/>
        <end position="108"/>
    </location>
</feature>